<dbReference type="Proteomes" id="UP001234202">
    <property type="component" value="Unassembled WGS sequence"/>
</dbReference>
<proteinExistence type="predicted"/>
<name>A0ACC2XH93_9TREE</name>
<sequence length="266" mass="28711">MVYQVPGSIRQSAPPSETSTDQLHSLPAANGNTVEVLNVLRQLRPLPEINRTESHEKAVEELEALGSHIEALGNKNATLEVSNASLHERVNEANRLFEQAKTERMALYMQLQKKTAECQDAVEQIDMAAVSLQAAKEHYKSQLAAREEDYRKAKQCDRAPAVLGSAMSGTNIIAVAKPTQQAGKPSANVSADDADALRSGTGSRKRSRTIQEGTCWSAIPRSYTLVISDGRDVTGSPSPGHERLAKQVLNSAEASKILAPESACGR</sequence>
<evidence type="ECO:0000313" key="2">
    <source>
        <dbReference type="Proteomes" id="UP001234202"/>
    </source>
</evidence>
<accession>A0ACC2XH93</accession>
<keyword evidence="2" id="KW-1185">Reference proteome</keyword>
<protein>
    <submittedName>
        <fullName evidence="1">Uncharacterized protein</fullName>
    </submittedName>
</protein>
<dbReference type="EMBL" id="JASBWV010000013">
    <property type="protein sequence ID" value="KAJ9123006.1"/>
    <property type="molecule type" value="Genomic_DNA"/>
</dbReference>
<gene>
    <name evidence="1" type="ORF">QFC24_004045</name>
</gene>
<reference evidence="1" key="1">
    <citation type="submission" date="2023-04" db="EMBL/GenBank/DDBJ databases">
        <title>Draft Genome sequencing of Naganishia species isolated from polar environments using Oxford Nanopore Technology.</title>
        <authorList>
            <person name="Leo P."/>
            <person name="Venkateswaran K."/>
        </authorList>
    </citation>
    <scope>NUCLEOTIDE SEQUENCE</scope>
    <source>
        <strain evidence="1">DBVPG 5303</strain>
    </source>
</reference>
<comment type="caution">
    <text evidence="1">The sequence shown here is derived from an EMBL/GenBank/DDBJ whole genome shotgun (WGS) entry which is preliminary data.</text>
</comment>
<evidence type="ECO:0000313" key="1">
    <source>
        <dbReference type="EMBL" id="KAJ9123006.1"/>
    </source>
</evidence>
<organism evidence="1 2">
    <name type="scientific">Naganishia onofrii</name>
    <dbReference type="NCBI Taxonomy" id="1851511"/>
    <lineage>
        <taxon>Eukaryota</taxon>
        <taxon>Fungi</taxon>
        <taxon>Dikarya</taxon>
        <taxon>Basidiomycota</taxon>
        <taxon>Agaricomycotina</taxon>
        <taxon>Tremellomycetes</taxon>
        <taxon>Filobasidiales</taxon>
        <taxon>Filobasidiaceae</taxon>
        <taxon>Naganishia</taxon>
    </lineage>
</organism>